<dbReference type="Proteomes" id="UP000199069">
    <property type="component" value="Unassembled WGS sequence"/>
</dbReference>
<evidence type="ECO:0000313" key="4">
    <source>
        <dbReference type="Proteomes" id="UP000199069"/>
    </source>
</evidence>
<dbReference type="EMBL" id="LCTV02000013">
    <property type="protein sequence ID" value="PRQ70969.1"/>
    <property type="molecule type" value="Genomic_DNA"/>
</dbReference>
<reference evidence="3 5" key="2">
    <citation type="journal article" date="2018" name="Elife">
        <title>Functional genomics of lipid metabolism in the oleaginous yeast Rhodosporidium toruloides.</title>
        <authorList>
            <person name="Coradetti S.T."/>
            <person name="Pinel D."/>
            <person name="Geiselman G."/>
            <person name="Ito M."/>
            <person name="Mondo S."/>
            <person name="Reilly M.C."/>
            <person name="Cheng Y.F."/>
            <person name="Bauer S."/>
            <person name="Grigoriev I."/>
            <person name="Gladden J.M."/>
            <person name="Simmons B.A."/>
            <person name="Brem R."/>
            <person name="Arkin A.P."/>
            <person name="Skerker J.M."/>
        </authorList>
    </citation>
    <scope>NUCLEOTIDE SEQUENCE [LARGE SCALE GENOMIC DNA]</scope>
    <source>
        <strain evidence="3 5">NBRC 0880</strain>
    </source>
</reference>
<dbReference type="OrthoDB" id="2527741at2759"/>
<name>A0A0K3CN24_RHOTO</name>
<gene>
    <name evidence="2" type="primary">FGENESH: predicted gene_13.64</name>
    <name evidence="3" type="ORF">AAT19DRAFT_10509</name>
    <name evidence="2" type="ORF">BN2166_0062340</name>
</gene>
<protein>
    <recommendedName>
        <fullName evidence="6">Proteophosphoglycan ppg4</fullName>
    </recommendedName>
</protein>
<dbReference type="AlphaFoldDB" id="A0A0K3CN24"/>
<evidence type="ECO:0000313" key="2">
    <source>
        <dbReference type="EMBL" id="CTR10373.1"/>
    </source>
</evidence>
<dbReference type="Proteomes" id="UP000239560">
    <property type="component" value="Unassembled WGS sequence"/>
</dbReference>
<proteinExistence type="predicted"/>
<organism evidence="2 4">
    <name type="scientific">Rhodotorula toruloides</name>
    <name type="common">Yeast</name>
    <name type="synonym">Rhodosporidium toruloides</name>
    <dbReference type="NCBI Taxonomy" id="5286"/>
    <lineage>
        <taxon>Eukaryota</taxon>
        <taxon>Fungi</taxon>
        <taxon>Dikarya</taxon>
        <taxon>Basidiomycota</taxon>
        <taxon>Pucciniomycotina</taxon>
        <taxon>Microbotryomycetes</taxon>
        <taxon>Sporidiobolales</taxon>
        <taxon>Sporidiobolaceae</taxon>
        <taxon>Rhodotorula</taxon>
    </lineage>
</organism>
<dbReference type="SUPFAM" id="SSF52047">
    <property type="entry name" value="RNI-like"/>
    <property type="match status" value="1"/>
</dbReference>
<accession>A0A0K3CN24</accession>
<evidence type="ECO:0000313" key="3">
    <source>
        <dbReference type="EMBL" id="PRQ70969.1"/>
    </source>
</evidence>
<dbReference type="EMBL" id="CWKI01000013">
    <property type="protein sequence ID" value="CTR10373.1"/>
    <property type="molecule type" value="Genomic_DNA"/>
</dbReference>
<dbReference type="OMA" id="CAGRINR"/>
<evidence type="ECO:0008006" key="6">
    <source>
        <dbReference type="Google" id="ProtNLM"/>
    </source>
</evidence>
<feature type="region of interest" description="Disordered" evidence="1">
    <location>
        <begin position="499"/>
        <end position="555"/>
    </location>
</feature>
<evidence type="ECO:0000313" key="5">
    <source>
        <dbReference type="Proteomes" id="UP000239560"/>
    </source>
</evidence>
<reference evidence="2 4" key="1">
    <citation type="submission" date="2015-07" db="EMBL/GenBank/DDBJ databases">
        <authorList>
            <person name="Cajimat M.N.B."/>
            <person name="Milazzo M.L."/>
            <person name="Fulhorst C.F."/>
        </authorList>
    </citation>
    <scope>NUCLEOTIDE SEQUENCE [LARGE SCALE GENOMIC DNA]</scope>
    <source>
        <strain evidence="2">Single colony</strain>
    </source>
</reference>
<evidence type="ECO:0000256" key="1">
    <source>
        <dbReference type="SAM" id="MobiDB-lite"/>
    </source>
</evidence>
<sequence>MTPPTAPAPPTSPLLRLSAELLDHILSFLLPSPTRLARKTLARLLPIHPSLVPLIRRRLYARISLTIGSSDGSDLAFLELLRDGVAGPYVRVLRLELPKPDWSVIVQDRDPAEFLVARPVLDQKQTVERVREIFERTPYVRHVEVDVQLGVPLEWVHKRDVEGEEADEEALAGLGKAMAAWNNLEGFVTALPDAKQRLQIWSDPNTTSHYVHALTTWSSLTTLDLWRVRLVLPPDDASLAFPTFALEELNLRQVELGDELELRWLLGEAGGSRSAKLKKLRLNEVDFVRQKGTNAPLLSIFPADQPASFASTLEVLDLTLSSPIPSASAVRFARFASLKELTLAGPGVDLALCEAFFGIDEGGARSKLDDSTPPLSSLRDLAFHYLSHPSISIPSLLALLHPPSSGSSSSPPLPSLNDLRLHTTYPLPRLLDWRTRRLTREPVWAELADDEVGDEGWKKVFRCAGRINRARKRAALARGESGMVRRVRVWQNRFEMGYDDVASEGEGEEEDEEEGNASEVDPNALFVPGSGSEGEEENAAWVRRTLQDEEDEEDF</sequence>
<feature type="compositionally biased region" description="Acidic residues" evidence="1">
    <location>
        <begin position="499"/>
        <end position="516"/>
    </location>
</feature>
<keyword evidence="4" id="KW-1185">Reference proteome</keyword>